<keyword evidence="2" id="KW-1185">Reference proteome</keyword>
<comment type="caution">
    <text evidence="1">The sequence shown here is derived from an EMBL/GenBank/DDBJ whole genome shotgun (WGS) entry which is preliminary data.</text>
</comment>
<proteinExistence type="predicted"/>
<dbReference type="RefSeq" id="WP_179720878.1">
    <property type="nucleotide sequence ID" value="NZ_JACBZT010000001.1"/>
</dbReference>
<protein>
    <submittedName>
        <fullName evidence="1">Uncharacterized protein</fullName>
    </submittedName>
</protein>
<dbReference type="Proteomes" id="UP000541969">
    <property type="component" value="Unassembled WGS sequence"/>
</dbReference>
<name>A0A853CLR0_9ACTN</name>
<reference evidence="1 2" key="1">
    <citation type="submission" date="2020-07" db="EMBL/GenBank/DDBJ databases">
        <title>Sequencing the genomes of 1000 actinobacteria strains.</title>
        <authorList>
            <person name="Klenk H.-P."/>
        </authorList>
    </citation>
    <scope>NUCLEOTIDE SEQUENCE [LARGE SCALE GENOMIC DNA]</scope>
    <source>
        <strain evidence="1 2">DSM 104001</strain>
    </source>
</reference>
<dbReference type="EMBL" id="JACBZT010000001">
    <property type="protein sequence ID" value="NYJ08356.1"/>
    <property type="molecule type" value="Genomic_DNA"/>
</dbReference>
<evidence type="ECO:0000313" key="2">
    <source>
        <dbReference type="Proteomes" id="UP000541969"/>
    </source>
</evidence>
<organism evidence="1 2">
    <name type="scientific">Petropleomorpha daqingensis</name>
    <dbReference type="NCBI Taxonomy" id="2026353"/>
    <lineage>
        <taxon>Bacteria</taxon>
        <taxon>Bacillati</taxon>
        <taxon>Actinomycetota</taxon>
        <taxon>Actinomycetes</taxon>
        <taxon>Geodermatophilales</taxon>
        <taxon>Geodermatophilaceae</taxon>
        <taxon>Petropleomorpha</taxon>
    </lineage>
</organism>
<sequence length="140" mass="15330">MTAMPRPDVPVRSAAELTERWAGLLEPPIFRRRELWLAWFDQDGLMLPMVVPVDDVPLVPDLAMLDGLEQVNAGVIEEHLAGRGALAMALCRPGTPAVRDDDRVWADTLRAALDGRWSLHLAAGGRVTPLVEPPDGPPTR</sequence>
<gene>
    <name evidence="1" type="ORF">GGQ55_004634</name>
</gene>
<dbReference type="AlphaFoldDB" id="A0A853CLR0"/>
<accession>A0A853CLR0</accession>
<evidence type="ECO:0000313" key="1">
    <source>
        <dbReference type="EMBL" id="NYJ08356.1"/>
    </source>
</evidence>